<sequence>MTQVVIERVLSEHELAAFRAFAVQHLRKTQADCAQARRERKLTLARAEHFRLSAIAAKLFGRLGDPQLPAEARRRLWTALGEPDPARPEIGHAALRAAAQLDAPRRAHPARRKHNAESRALARRTAVQLHLADKVPVKDLAPKFGVTPETIRLWVRNHLKAQGLYERRQRNEAPHSMKAEAARLVVAGSHSVAQLAEKYGYHPTTVARWVREHRSAEGIPKPNRPKVPDEVRLKTLRLIFQEGLSPTVAARQSGVSSNTAHQWAARYKAEHGAPIPKYDRGPRHCYPPELKAEAIRLVFTEGKRVSQAALALAVPVATARTWAEEHQRETGAEMPGLAPISRDLREQAARAHYELGVPIEEIAKQLRVLPRTVKAWTYAHAPTRTIPPAPQ</sequence>
<dbReference type="AlphaFoldDB" id="U1N8H5"/>
<protein>
    <recommendedName>
        <fullName evidence="3">Transposase</fullName>
    </recommendedName>
</protein>
<dbReference type="STRING" id="679197.HMPREF9336_04287"/>
<proteinExistence type="predicted"/>
<dbReference type="EMBL" id="ACZI02000003">
    <property type="protein sequence ID" value="ERG69143.1"/>
    <property type="molecule type" value="Genomic_DNA"/>
</dbReference>
<dbReference type="OrthoDB" id="3874088at2"/>
<name>U1N8H5_SEGRC</name>
<accession>U1N8H5</accession>
<organism evidence="1 2">
    <name type="scientific">Segniliparus rugosus (strain ATCC BAA-974 / DSM 45345 / CCUG 50838 / CIP 108380 / JCM 13579 / CDC 945)</name>
    <dbReference type="NCBI Taxonomy" id="679197"/>
    <lineage>
        <taxon>Bacteria</taxon>
        <taxon>Bacillati</taxon>
        <taxon>Actinomycetota</taxon>
        <taxon>Actinomycetes</taxon>
        <taxon>Mycobacteriales</taxon>
        <taxon>Segniliparaceae</taxon>
        <taxon>Segniliparus</taxon>
    </lineage>
</organism>
<gene>
    <name evidence="1" type="ORF">HMPREF9336_04287</name>
</gene>
<dbReference type="PANTHER" id="PTHR33215">
    <property type="entry name" value="PROTEIN DISTAL ANTENNA"/>
    <property type="match status" value="1"/>
</dbReference>
<evidence type="ECO:0000313" key="2">
    <source>
        <dbReference type="Proteomes" id="UP000004816"/>
    </source>
</evidence>
<dbReference type="InterPro" id="IPR051839">
    <property type="entry name" value="RD_transcriptional_regulator"/>
</dbReference>
<dbReference type="GO" id="GO:0043565">
    <property type="term" value="F:sequence-specific DNA binding"/>
    <property type="evidence" value="ECO:0007669"/>
    <property type="project" value="InterPro"/>
</dbReference>
<evidence type="ECO:0008006" key="3">
    <source>
        <dbReference type="Google" id="ProtNLM"/>
    </source>
</evidence>
<reference evidence="1 2" key="1">
    <citation type="journal article" date="2011" name="Stand. Genomic Sci.">
        <title>High quality draft genome sequence of Segniliparus rugosus CDC 945(T)= (ATCC BAA-974(T)).</title>
        <authorList>
            <person name="Earl A.M."/>
            <person name="Desjardins C.A."/>
            <person name="Fitzgerald M.G."/>
            <person name="Arachchi H.M."/>
            <person name="Zeng Q."/>
            <person name="Mehta T."/>
            <person name="Griggs A."/>
            <person name="Birren B.W."/>
            <person name="Toney N.C."/>
            <person name="Carr J."/>
            <person name="Posey J."/>
            <person name="Butler W.R."/>
        </authorList>
    </citation>
    <scope>NUCLEOTIDE SEQUENCE [LARGE SCALE GENOMIC DNA]</scope>
    <source>
        <strain evidence="2">ATCC BAA-974 / DSM 45345 / CCUG 50838 / CIP 108380 / JCM 13579 / CDC 945</strain>
    </source>
</reference>
<dbReference type="Proteomes" id="UP000004816">
    <property type="component" value="Unassembled WGS sequence"/>
</dbReference>
<dbReference type="InterPro" id="IPR009057">
    <property type="entry name" value="Homeodomain-like_sf"/>
</dbReference>
<dbReference type="SUPFAM" id="SSF46689">
    <property type="entry name" value="Homeodomain-like"/>
    <property type="match status" value="1"/>
</dbReference>
<dbReference type="InterPro" id="IPR010921">
    <property type="entry name" value="Trp_repressor/repl_initiator"/>
</dbReference>
<dbReference type="PANTHER" id="PTHR33215:SF13">
    <property type="entry name" value="PROTEIN DISTAL ANTENNA"/>
    <property type="match status" value="1"/>
</dbReference>
<evidence type="ECO:0000313" key="1">
    <source>
        <dbReference type="EMBL" id="ERG69143.1"/>
    </source>
</evidence>
<dbReference type="SUPFAM" id="SSF48295">
    <property type="entry name" value="TrpR-like"/>
    <property type="match status" value="1"/>
</dbReference>
<comment type="caution">
    <text evidence="1">The sequence shown here is derived from an EMBL/GenBank/DDBJ whole genome shotgun (WGS) entry which is preliminary data.</text>
</comment>
<dbReference type="HOGENOM" id="CLU_684934_0_0_11"/>
<dbReference type="RefSeq" id="WP_021030604.1">
    <property type="nucleotide sequence ID" value="NZ_KI391954.1"/>
</dbReference>
<keyword evidence="2" id="KW-1185">Reference proteome</keyword>
<dbReference type="eggNOG" id="COG2963">
    <property type="taxonomic scope" value="Bacteria"/>
</dbReference>